<dbReference type="Proteomes" id="UP001523216">
    <property type="component" value="Unassembled WGS sequence"/>
</dbReference>
<sequence>MAASGQIVEAGPLWSYGGCIAETETEEHRMIRHRNVRRGVLLTLLASLCSVPVVVTGATAASAAACTGLLSNATPSVGIVGYQRKYGYTATIIAGETTNQNAADPVDRFRIFPGGVATVVYYDLVTGAYLATHHNVIPGNYWKNICHWAIVTVS</sequence>
<organism evidence="2 3">
    <name type="scientific">Paractinoplanes hotanensis</name>
    <dbReference type="NCBI Taxonomy" id="2906497"/>
    <lineage>
        <taxon>Bacteria</taxon>
        <taxon>Bacillati</taxon>
        <taxon>Actinomycetota</taxon>
        <taxon>Actinomycetes</taxon>
        <taxon>Micromonosporales</taxon>
        <taxon>Micromonosporaceae</taxon>
        <taxon>Paractinoplanes</taxon>
    </lineage>
</organism>
<evidence type="ECO:0000313" key="3">
    <source>
        <dbReference type="Proteomes" id="UP001523216"/>
    </source>
</evidence>
<comment type="caution">
    <text evidence="2">The sequence shown here is derived from an EMBL/GenBank/DDBJ whole genome shotgun (WGS) entry which is preliminary data.</text>
</comment>
<feature type="transmembrane region" description="Helical" evidence="1">
    <location>
        <begin position="39"/>
        <end position="65"/>
    </location>
</feature>
<protein>
    <submittedName>
        <fullName evidence="2">Uncharacterized protein</fullName>
    </submittedName>
</protein>
<evidence type="ECO:0000313" key="2">
    <source>
        <dbReference type="EMBL" id="MCM4080295.1"/>
    </source>
</evidence>
<name>A0ABT0Y355_9ACTN</name>
<keyword evidence="1" id="KW-1133">Transmembrane helix</keyword>
<keyword evidence="1" id="KW-0472">Membrane</keyword>
<keyword evidence="1" id="KW-0812">Transmembrane</keyword>
<dbReference type="RefSeq" id="WP_251800091.1">
    <property type="nucleotide sequence ID" value="NZ_JAMQOL010000030.1"/>
</dbReference>
<dbReference type="EMBL" id="JAMQOL010000030">
    <property type="protein sequence ID" value="MCM4080295.1"/>
    <property type="molecule type" value="Genomic_DNA"/>
</dbReference>
<gene>
    <name evidence="2" type="ORF">LXN57_22190</name>
</gene>
<proteinExistence type="predicted"/>
<reference evidence="2 3" key="1">
    <citation type="submission" date="2022-06" db="EMBL/GenBank/DDBJ databases">
        <title>Actinoplanes abujensis sp. nov., isolated from Nigerian arid soil.</title>
        <authorList>
            <person name="Ding P."/>
        </authorList>
    </citation>
    <scope>NUCLEOTIDE SEQUENCE [LARGE SCALE GENOMIC DNA]</scope>
    <source>
        <strain evidence="3">TRM88002</strain>
    </source>
</reference>
<keyword evidence="3" id="KW-1185">Reference proteome</keyword>
<evidence type="ECO:0000256" key="1">
    <source>
        <dbReference type="SAM" id="Phobius"/>
    </source>
</evidence>
<accession>A0ABT0Y355</accession>